<organism evidence="1 2">
    <name type="scientific">Sporosarcina aquimarina</name>
    <dbReference type="NCBI Taxonomy" id="114975"/>
    <lineage>
        <taxon>Bacteria</taxon>
        <taxon>Bacillati</taxon>
        <taxon>Bacillota</taxon>
        <taxon>Bacilli</taxon>
        <taxon>Bacillales</taxon>
        <taxon>Caryophanaceae</taxon>
        <taxon>Sporosarcina</taxon>
    </lineage>
</organism>
<protein>
    <submittedName>
        <fullName evidence="1">Uncharacterized protein</fullName>
    </submittedName>
</protein>
<name>A0ABU4FZ82_9BACL</name>
<dbReference type="RefSeq" id="WP_317934860.1">
    <property type="nucleotide sequence ID" value="NZ_JAUBDH010000002.1"/>
</dbReference>
<sequence length="110" mass="12908">MGEKKVFYLDPEDRHWNNLMKFALSQDMPPINDGNKLVFLANNKKVIEWSEMADHCIHCMQSLVYNEEFDSVYCPSCDEWREEACNEEECEFCNTRPAKPSMCSENEKDG</sequence>
<evidence type="ECO:0000313" key="1">
    <source>
        <dbReference type="EMBL" id="MDW0109373.1"/>
    </source>
</evidence>
<comment type="caution">
    <text evidence="1">The sequence shown here is derived from an EMBL/GenBank/DDBJ whole genome shotgun (WGS) entry which is preliminary data.</text>
</comment>
<gene>
    <name evidence="1" type="ORF">QT716_04800</name>
</gene>
<accession>A0ABU4FZ82</accession>
<reference evidence="1 2" key="1">
    <citation type="submission" date="2023-06" db="EMBL/GenBank/DDBJ databases">
        <title>Sporosarcina sp. nov., isolated from Korean traditional fermented seafood 'Jeotgal'.</title>
        <authorList>
            <person name="Yang A.-I."/>
            <person name="Shin N.-R."/>
        </authorList>
    </citation>
    <scope>NUCLEOTIDE SEQUENCE [LARGE SCALE GENOMIC DNA]</scope>
    <source>
        <strain evidence="1 2">KCTC3840</strain>
    </source>
</reference>
<dbReference type="EMBL" id="JAUBDH010000002">
    <property type="protein sequence ID" value="MDW0109373.1"/>
    <property type="molecule type" value="Genomic_DNA"/>
</dbReference>
<keyword evidence="2" id="KW-1185">Reference proteome</keyword>
<proteinExistence type="predicted"/>
<evidence type="ECO:0000313" key="2">
    <source>
        <dbReference type="Proteomes" id="UP001280629"/>
    </source>
</evidence>
<dbReference type="Proteomes" id="UP001280629">
    <property type="component" value="Unassembled WGS sequence"/>
</dbReference>